<evidence type="ECO:0000256" key="1">
    <source>
        <dbReference type="SAM" id="Phobius"/>
    </source>
</evidence>
<evidence type="ECO:0000259" key="2">
    <source>
        <dbReference type="Pfam" id="PF13962"/>
    </source>
</evidence>
<sequence length="569" mass="65251">MIGNTQAAQLLVLKREELLVIKDDVENSPLHLASQYTNLNTYAYLFRQSFRPSNSDNRSDFNTYWSHKATILAAIFSKQYDLAKTLLTELEDIVLNDRFIRINYKEILMAITISYPTDIGFMKSFIYPSFQNVRQKTIIKGSLLFHPNRCVDDILGVVEIINNMCHSWLRKNSMMLLVLIATLYLICQLIYLFLLILRLPFSMLYFLLWKFLAFIVSPIKNIEKKRKEYKDAKKILRLVCDQMCKSNTDSTDSLFEAVRLDNHEVVDEILFTSPATINCKDEEGYNIIQSSILNRAEKVYNLIYHIIERTKSHREMTDSFSNNLGHLAGRLAPSFVLSRTTGEALQLQQELVWFEEVKNLLLPLQLTKKNIYKQTPDMVFTREHQDLLRQGETWMKKTAESCSITVALIVTVVFAAAITVPGGNNQDSGTPLFKNEIPFTIFALSNAFSLFTGATSLLMFLSILTARSSEKDFLVSLPRRLILGLLTLFLSTISMLVAFGAILFLVFCDQRPWMLTPICAFACLPISIIVTIKLPLLVDLIRSTYSPKFGKKRYLDSCKVIRKNTIFTK</sequence>
<gene>
    <name evidence="3" type="ORF">M8C21_020049</name>
</gene>
<feature type="transmembrane region" description="Helical" evidence="1">
    <location>
        <begin position="439"/>
        <end position="461"/>
    </location>
</feature>
<dbReference type="EMBL" id="JAMZMK010006357">
    <property type="protein sequence ID" value="KAI7749464.1"/>
    <property type="molecule type" value="Genomic_DNA"/>
</dbReference>
<comment type="caution">
    <text evidence="3">The sequence shown here is derived from an EMBL/GenBank/DDBJ whole genome shotgun (WGS) entry which is preliminary data.</text>
</comment>
<proteinExistence type="predicted"/>
<dbReference type="GO" id="GO:0016020">
    <property type="term" value="C:membrane"/>
    <property type="evidence" value="ECO:0007669"/>
    <property type="project" value="TreeGrafter"/>
</dbReference>
<dbReference type="Pfam" id="PF13962">
    <property type="entry name" value="PGG"/>
    <property type="match status" value="1"/>
</dbReference>
<keyword evidence="4" id="KW-1185">Reference proteome</keyword>
<dbReference type="PANTHER" id="PTHR24177:SF475">
    <property type="entry name" value="ANKYRIN REPEAT-CONTAINING DOMAIN, PGG DOMAIN PROTEIN-RELATED"/>
    <property type="match status" value="1"/>
</dbReference>
<dbReference type="InterPro" id="IPR036770">
    <property type="entry name" value="Ankyrin_rpt-contain_sf"/>
</dbReference>
<feature type="transmembrane region" description="Helical" evidence="1">
    <location>
        <begin position="203"/>
        <end position="222"/>
    </location>
</feature>
<keyword evidence="1" id="KW-0812">Transmembrane</keyword>
<organism evidence="3 4">
    <name type="scientific">Ambrosia artemisiifolia</name>
    <name type="common">Common ragweed</name>
    <dbReference type="NCBI Taxonomy" id="4212"/>
    <lineage>
        <taxon>Eukaryota</taxon>
        <taxon>Viridiplantae</taxon>
        <taxon>Streptophyta</taxon>
        <taxon>Embryophyta</taxon>
        <taxon>Tracheophyta</taxon>
        <taxon>Spermatophyta</taxon>
        <taxon>Magnoliopsida</taxon>
        <taxon>eudicotyledons</taxon>
        <taxon>Gunneridae</taxon>
        <taxon>Pentapetalae</taxon>
        <taxon>asterids</taxon>
        <taxon>campanulids</taxon>
        <taxon>Asterales</taxon>
        <taxon>Asteraceae</taxon>
        <taxon>Asteroideae</taxon>
        <taxon>Heliantheae alliance</taxon>
        <taxon>Heliantheae</taxon>
        <taxon>Ambrosia</taxon>
    </lineage>
</organism>
<reference evidence="3" key="1">
    <citation type="submission" date="2022-06" db="EMBL/GenBank/DDBJ databases">
        <title>Uncovering the hologenomic basis of an extraordinary plant invasion.</title>
        <authorList>
            <person name="Bieker V.C."/>
            <person name="Martin M.D."/>
            <person name="Gilbert T."/>
            <person name="Hodgins K."/>
            <person name="Battlay P."/>
            <person name="Petersen B."/>
            <person name="Wilson J."/>
        </authorList>
    </citation>
    <scope>NUCLEOTIDE SEQUENCE</scope>
    <source>
        <strain evidence="3">AA19_3_7</strain>
        <tissue evidence="3">Leaf</tissue>
    </source>
</reference>
<dbReference type="InterPro" id="IPR026961">
    <property type="entry name" value="PGG_dom"/>
</dbReference>
<evidence type="ECO:0000313" key="3">
    <source>
        <dbReference type="EMBL" id="KAI7749464.1"/>
    </source>
</evidence>
<keyword evidence="1" id="KW-1133">Transmembrane helix</keyword>
<name>A0AAD5CYS7_AMBAR</name>
<dbReference type="SUPFAM" id="SSF48403">
    <property type="entry name" value="Ankyrin repeat"/>
    <property type="match status" value="1"/>
</dbReference>
<feature type="domain" description="PGG" evidence="2">
    <location>
        <begin position="393"/>
        <end position="505"/>
    </location>
</feature>
<feature type="transmembrane region" description="Helical" evidence="1">
    <location>
        <begin position="398"/>
        <end position="419"/>
    </location>
</feature>
<dbReference type="Proteomes" id="UP001206925">
    <property type="component" value="Unassembled WGS sequence"/>
</dbReference>
<dbReference type="AlphaFoldDB" id="A0AAD5CYS7"/>
<feature type="transmembrane region" description="Helical" evidence="1">
    <location>
        <begin position="513"/>
        <end position="538"/>
    </location>
</feature>
<keyword evidence="1" id="KW-0472">Membrane</keyword>
<evidence type="ECO:0000313" key="4">
    <source>
        <dbReference type="Proteomes" id="UP001206925"/>
    </source>
</evidence>
<feature type="transmembrane region" description="Helical" evidence="1">
    <location>
        <begin position="174"/>
        <end position="197"/>
    </location>
</feature>
<feature type="transmembrane region" description="Helical" evidence="1">
    <location>
        <begin position="481"/>
        <end position="507"/>
    </location>
</feature>
<accession>A0AAD5CYS7</accession>
<protein>
    <recommendedName>
        <fullName evidence="2">PGG domain-containing protein</fullName>
    </recommendedName>
</protein>
<dbReference type="PANTHER" id="PTHR24177">
    <property type="entry name" value="CASKIN"/>
    <property type="match status" value="1"/>
</dbReference>